<keyword evidence="8" id="KW-1185">Reference proteome</keyword>
<gene>
    <name evidence="7" type="ORF">MCHLO_13383</name>
</gene>
<comment type="subcellular location">
    <subcellularLocation>
        <location evidence="1">Nucleus</location>
    </subcellularLocation>
</comment>
<dbReference type="PROSITE" id="PS50181">
    <property type="entry name" value="FBOX"/>
    <property type="match status" value="1"/>
</dbReference>
<evidence type="ECO:0000313" key="8">
    <source>
        <dbReference type="Proteomes" id="UP000815677"/>
    </source>
</evidence>
<dbReference type="InterPro" id="IPR001247">
    <property type="entry name" value="ExoRNase_PH_dom1"/>
</dbReference>
<sequence>MSITKLPQEILESIVSILDTRSLGACLLAGRCFRVACEAELFYSVILQDNPTKRRRSFITDCVFFASSRHLAPFVKELSIELKEDPPAPWDRPDRLAEGSYDYIGGRRKGGFSSALGGGAFAVDDLDDSMGYAHFLSASSYLAEYPILSQLRALTLQFLDHDALTLRLEARPGQLLSLFPTLAPALEALRFEIHWILNWDPEQGIVPPDDYPWITSRSVPWPRLGTAEFSFQDPKAFPALERVECAHTIRCTSQCPWGEDKMQLFAEWFLRLWSIMDLTFGSILYFEGAARGKDYIITDIVPRVTRLLLALMSQARTRTELDRTQMRPMSTTFDRLARVDGSARFAFGDTAALASVSGPIEVRIAAENPSAATLEVLHRPLSGIPGTQSKVLAGGIRSALLPALILTQNPRTLVQLVVQSLSTTGGTQQIPDALVAACINAGSLALLNAGSVPMRGVVCAVAVGRSKDGTTFLDPEEADMLDASGCFAFMFERGEDDARCVWSSWRVTGVMGAGAGIGEGDLKSMRRLALVGRMTRTMGWRSKKPA</sequence>
<keyword evidence="3" id="KW-0698">rRNA processing</keyword>
<dbReference type="Pfam" id="PF01138">
    <property type="entry name" value="RNase_PH"/>
    <property type="match status" value="1"/>
</dbReference>
<dbReference type="PANTHER" id="PTHR11953">
    <property type="entry name" value="EXOSOME COMPLEX COMPONENT"/>
    <property type="match status" value="1"/>
</dbReference>
<name>A0ABQ0M1R5_MYCCL</name>
<evidence type="ECO:0000259" key="6">
    <source>
        <dbReference type="PROSITE" id="PS50181"/>
    </source>
</evidence>
<evidence type="ECO:0000313" key="7">
    <source>
        <dbReference type="EMBL" id="GAT56767.1"/>
    </source>
</evidence>
<dbReference type="EMBL" id="DF849338">
    <property type="protein sequence ID" value="GAT56767.1"/>
    <property type="molecule type" value="Genomic_DNA"/>
</dbReference>
<organism evidence="7 8">
    <name type="scientific">Mycena chlorophos</name>
    <name type="common">Agaric fungus</name>
    <name type="synonym">Agaricus chlorophos</name>
    <dbReference type="NCBI Taxonomy" id="658473"/>
    <lineage>
        <taxon>Eukaryota</taxon>
        <taxon>Fungi</taxon>
        <taxon>Dikarya</taxon>
        <taxon>Basidiomycota</taxon>
        <taxon>Agaricomycotina</taxon>
        <taxon>Agaricomycetes</taxon>
        <taxon>Agaricomycetidae</taxon>
        <taxon>Agaricales</taxon>
        <taxon>Marasmiineae</taxon>
        <taxon>Mycenaceae</taxon>
        <taxon>Mycena</taxon>
    </lineage>
</organism>
<dbReference type="InterPro" id="IPR036047">
    <property type="entry name" value="F-box-like_dom_sf"/>
</dbReference>
<dbReference type="CDD" id="cd11372">
    <property type="entry name" value="RNase_PH_RRP46"/>
    <property type="match status" value="1"/>
</dbReference>
<keyword evidence="4" id="KW-0271">Exosome</keyword>
<dbReference type="SUPFAM" id="SSF54211">
    <property type="entry name" value="Ribosomal protein S5 domain 2-like"/>
    <property type="match status" value="1"/>
</dbReference>
<proteinExistence type="inferred from homology"/>
<evidence type="ECO:0000256" key="5">
    <source>
        <dbReference type="ARBA" id="ARBA00023242"/>
    </source>
</evidence>
<comment type="similarity">
    <text evidence="2">Belongs to the RNase PH family.</text>
</comment>
<protein>
    <submittedName>
        <fullName evidence="7">Exosome component Rrp46</fullName>
    </submittedName>
</protein>
<reference evidence="7" key="1">
    <citation type="submission" date="2014-09" db="EMBL/GenBank/DDBJ databases">
        <title>Genome sequence of the luminous mushroom Mycena chlorophos for searching fungal bioluminescence genes.</title>
        <authorList>
            <person name="Tanaka Y."/>
            <person name="Kasuga D."/>
            <person name="Oba Y."/>
            <person name="Hase S."/>
            <person name="Sato K."/>
            <person name="Oba Y."/>
            <person name="Sakakibara Y."/>
        </authorList>
    </citation>
    <scope>NUCLEOTIDE SEQUENCE</scope>
</reference>
<evidence type="ECO:0000256" key="1">
    <source>
        <dbReference type="ARBA" id="ARBA00004123"/>
    </source>
</evidence>
<dbReference type="PANTHER" id="PTHR11953:SF1">
    <property type="entry name" value="EXOSOME COMPLEX COMPONENT RRP46"/>
    <property type="match status" value="1"/>
</dbReference>
<dbReference type="SUPFAM" id="SSF81383">
    <property type="entry name" value="F-box domain"/>
    <property type="match status" value="1"/>
</dbReference>
<dbReference type="InterPro" id="IPR050080">
    <property type="entry name" value="RNase_PH"/>
</dbReference>
<dbReference type="Proteomes" id="UP000815677">
    <property type="component" value="Unassembled WGS sequence"/>
</dbReference>
<dbReference type="InterPro" id="IPR020568">
    <property type="entry name" value="Ribosomal_Su5_D2-typ_SF"/>
</dbReference>
<dbReference type="InterPro" id="IPR001810">
    <property type="entry name" value="F-box_dom"/>
</dbReference>
<feature type="domain" description="F-box" evidence="6">
    <location>
        <begin position="1"/>
        <end position="46"/>
    </location>
</feature>
<dbReference type="InterPro" id="IPR027408">
    <property type="entry name" value="PNPase/RNase_PH_dom_sf"/>
</dbReference>
<evidence type="ECO:0000256" key="2">
    <source>
        <dbReference type="ARBA" id="ARBA00006678"/>
    </source>
</evidence>
<keyword evidence="5" id="KW-0539">Nucleus</keyword>
<evidence type="ECO:0000256" key="3">
    <source>
        <dbReference type="ARBA" id="ARBA00022552"/>
    </source>
</evidence>
<evidence type="ECO:0000256" key="4">
    <source>
        <dbReference type="ARBA" id="ARBA00022835"/>
    </source>
</evidence>
<accession>A0ABQ0M1R5</accession>
<dbReference type="Gene3D" id="3.30.230.70">
    <property type="entry name" value="GHMP Kinase, N-terminal domain"/>
    <property type="match status" value="1"/>
</dbReference>